<organism evidence="2 3">
    <name type="scientific">Oryza sativa subsp. japonica</name>
    <name type="common">Rice</name>
    <dbReference type="NCBI Taxonomy" id="39947"/>
    <lineage>
        <taxon>Eukaryota</taxon>
        <taxon>Viridiplantae</taxon>
        <taxon>Streptophyta</taxon>
        <taxon>Embryophyta</taxon>
        <taxon>Tracheophyta</taxon>
        <taxon>Spermatophyta</taxon>
        <taxon>Magnoliopsida</taxon>
        <taxon>Liliopsida</taxon>
        <taxon>Poales</taxon>
        <taxon>Poaceae</taxon>
        <taxon>BOP clade</taxon>
        <taxon>Oryzoideae</taxon>
        <taxon>Oryzeae</taxon>
        <taxon>Oryzinae</taxon>
        <taxon>Oryza</taxon>
        <taxon>Oryza sativa</taxon>
    </lineage>
</organism>
<keyword evidence="1" id="KW-1133">Transmembrane helix</keyword>
<name>A0A0P0W4W9_ORYSJ</name>
<dbReference type="Gramene" id="Os03t0824350-01">
    <property type="protein sequence ID" value="Os03t0824350-01"/>
    <property type="gene ID" value="Os03g0824350"/>
</dbReference>
<dbReference type="InParanoid" id="A0A0P0W4W9"/>
<feature type="transmembrane region" description="Helical" evidence="1">
    <location>
        <begin position="20"/>
        <end position="38"/>
    </location>
</feature>
<protein>
    <submittedName>
        <fullName evidence="2">Os03g0824350 protein</fullName>
    </submittedName>
</protein>
<proteinExistence type="predicted"/>
<gene>
    <name evidence="2" type="ordered locus">Os03g0824350</name>
    <name evidence="2" type="ORF">OSNPB_030824350</name>
</gene>
<dbReference type="Proteomes" id="UP000059680">
    <property type="component" value="Chromosome 3"/>
</dbReference>
<evidence type="ECO:0000313" key="3">
    <source>
        <dbReference type="Proteomes" id="UP000059680"/>
    </source>
</evidence>
<evidence type="ECO:0000313" key="2">
    <source>
        <dbReference type="EMBL" id="BAS87135.1"/>
    </source>
</evidence>
<dbReference type="AlphaFoldDB" id="A0A0P0W4W9"/>
<dbReference type="Gramene" id="Os03t0824350-02">
    <property type="protein sequence ID" value="Os03t0824350-02"/>
    <property type="gene ID" value="Os03g0824350"/>
</dbReference>
<reference evidence="2 3" key="3">
    <citation type="journal article" date="2013" name="Rice">
        <title>Improvement of the Oryza sativa Nipponbare reference genome using next generation sequence and optical map data.</title>
        <authorList>
            <person name="Kawahara Y."/>
            <person name="de la Bastide M."/>
            <person name="Hamilton J.P."/>
            <person name="Kanamori H."/>
            <person name="McCombie W.R."/>
            <person name="Ouyang S."/>
            <person name="Schwartz D.C."/>
            <person name="Tanaka T."/>
            <person name="Wu J."/>
            <person name="Zhou S."/>
            <person name="Childs K.L."/>
            <person name="Davidson R.M."/>
            <person name="Lin H."/>
            <person name="Quesada-Ocampo L."/>
            <person name="Vaillancourt B."/>
            <person name="Sakai H."/>
            <person name="Lee S.S."/>
            <person name="Kim J."/>
            <person name="Numa H."/>
            <person name="Itoh T."/>
            <person name="Buell C.R."/>
            <person name="Matsumoto T."/>
        </authorList>
    </citation>
    <scope>NUCLEOTIDE SEQUENCE [LARGE SCALE GENOMIC DNA]</scope>
    <source>
        <strain evidence="3">cv. Nipponbare</strain>
    </source>
</reference>
<accession>A0A0P0W4W9</accession>
<keyword evidence="3" id="KW-1185">Reference proteome</keyword>
<sequence>MCMSSELSMFMLLCMSSDLYIFRLPVYILRYFVIAYYYRWQRCLILFFYWISLSDMPCPALSANMQYQFYALDMAYIPPGCTHLRFYCRLIG</sequence>
<dbReference type="PaxDb" id="39947-A0A0P0W4W9"/>
<dbReference type="EMBL" id="AP014959">
    <property type="protein sequence ID" value="BAS87135.1"/>
    <property type="molecule type" value="Genomic_DNA"/>
</dbReference>
<reference evidence="3" key="1">
    <citation type="journal article" date="2005" name="Nature">
        <title>The map-based sequence of the rice genome.</title>
        <authorList>
            <consortium name="International rice genome sequencing project (IRGSP)"/>
            <person name="Matsumoto T."/>
            <person name="Wu J."/>
            <person name="Kanamori H."/>
            <person name="Katayose Y."/>
            <person name="Fujisawa M."/>
            <person name="Namiki N."/>
            <person name="Mizuno H."/>
            <person name="Yamamoto K."/>
            <person name="Antonio B.A."/>
            <person name="Baba T."/>
            <person name="Sakata K."/>
            <person name="Nagamura Y."/>
            <person name="Aoki H."/>
            <person name="Arikawa K."/>
            <person name="Arita K."/>
            <person name="Bito T."/>
            <person name="Chiden Y."/>
            <person name="Fujitsuka N."/>
            <person name="Fukunaka R."/>
            <person name="Hamada M."/>
            <person name="Harada C."/>
            <person name="Hayashi A."/>
            <person name="Hijishita S."/>
            <person name="Honda M."/>
            <person name="Hosokawa S."/>
            <person name="Ichikawa Y."/>
            <person name="Idonuma A."/>
            <person name="Iijima M."/>
            <person name="Ikeda M."/>
            <person name="Ikeno M."/>
            <person name="Ito K."/>
            <person name="Ito S."/>
            <person name="Ito T."/>
            <person name="Ito Y."/>
            <person name="Ito Y."/>
            <person name="Iwabuchi A."/>
            <person name="Kamiya K."/>
            <person name="Karasawa W."/>
            <person name="Kurita K."/>
            <person name="Katagiri S."/>
            <person name="Kikuta A."/>
            <person name="Kobayashi H."/>
            <person name="Kobayashi N."/>
            <person name="Machita K."/>
            <person name="Maehara T."/>
            <person name="Masukawa M."/>
            <person name="Mizubayashi T."/>
            <person name="Mukai Y."/>
            <person name="Nagasaki H."/>
            <person name="Nagata Y."/>
            <person name="Naito S."/>
            <person name="Nakashima M."/>
            <person name="Nakama Y."/>
            <person name="Nakamichi Y."/>
            <person name="Nakamura M."/>
            <person name="Meguro A."/>
            <person name="Negishi M."/>
            <person name="Ohta I."/>
            <person name="Ohta T."/>
            <person name="Okamoto M."/>
            <person name="Ono N."/>
            <person name="Saji S."/>
            <person name="Sakaguchi M."/>
            <person name="Sakai K."/>
            <person name="Shibata M."/>
            <person name="Shimokawa T."/>
            <person name="Song J."/>
            <person name="Takazaki Y."/>
            <person name="Terasawa K."/>
            <person name="Tsugane M."/>
            <person name="Tsuji K."/>
            <person name="Ueda S."/>
            <person name="Waki K."/>
            <person name="Yamagata H."/>
            <person name="Yamamoto M."/>
            <person name="Yamamoto S."/>
            <person name="Yamane H."/>
            <person name="Yoshiki S."/>
            <person name="Yoshihara R."/>
            <person name="Yukawa K."/>
            <person name="Zhong H."/>
            <person name="Yano M."/>
            <person name="Yuan Q."/>
            <person name="Ouyang S."/>
            <person name="Liu J."/>
            <person name="Jones K.M."/>
            <person name="Gansberger K."/>
            <person name="Moffat K."/>
            <person name="Hill J."/>
            <person name="Bera J."/>
            <person name="Fadrosh D."/>
            <person name="Jin S."/>
            <person name="Johri S."/>
            <person name="Kim M."/>
            <person name="Overton L."/>
            <person name="Reardon M."/>
            <person name="Tsitrin T."/>
            <person name="Vuong H."/>
            <person name="Weaver B."/>
            <person name="Ciecko A."/>
            <person name="Tallon L."/>
            <person name="Jackson J."/>
            <person name="Pai G."/>
            <person name="Aken S.V."/>
            <person name="Utterback T."/>
            <person name="Reidmuller S."/>
            <person name="Feldblyum T."/>
            <person name="Hsiao J."/>
            <person name="Zismann V."/>
            <person name="Iobst S."/>
            <person name="de Vazeille A.R."/>
            <person name="Buell C.R."/>
            <person name="Ying K."/>
            <person name="Li Y."/>
            <person name="Lu T."/>
            <person name="Huang Y."/>
            <person name="Zhao Q."/>
            <person name="Feng Q."/>
            <person name="Zhang L."/>
            <person name="Zhu J."/>
            <person name="Weng Q."/>
            <person name="Mu J."/>
            <person name="Lu Y."/>
            <person name="Fan D."/>
            <person name="Liu Y."/>
            <person name="Guan J."/>
            <person name="Zhang Y."/>
            <person name="Yu S."/>
            <person name="Liu X."/>
            <person name="Zhang Y."/>
            <person name="Hong G."/>
            <person name="Han B."/>
            <person name="Choisne N."/>
            <person name="Demange N."/>
            <person name="Orjeda G."/>
            <person name="Samain S."/>
            <person name="Cattolico L."/>
            <person name="Pelletier E."/>
            <person name="Couloux A."/>
            <person name="Segurens B."/>
            <person name="Wincker P."/>
            <person name="D'Hont A."/>
            <person name="Scarpelli C."/>
            <person name="Weissenbach J."/>
            <person name="Salanoubat M."/>
            <person name="Quetier F."/>
            <person name="Yu Y."/>
            <person name="Kim H.R."/>
            <person name="Rambo T."/>
            <person name="Currie J."/>
            <person name="Collura K."/>
            <person name="Luo M."/>
            <person name="Yang T."/>
            <person name="Ammiraju J.S.S."/>
            <person name="Engler F."/>
            <person name="Soderlund C."/>
            <person name="Wing R.A."/>
            <person name="Palmer L.E."/>
            <person name="de la Bastide M."/>
            <person name="Spiegel L."/>
            <person name="Nascimento L."/>
            <person name="Zutavern T."/>
            <person name="O'Shaughnessy A."/>
            <person name="Dike S."/>
            <person name="Dedhia N."/>
            <person name="Preston R."/>
            <person name="Balija V."/>
            <person name="McCombie W.R."/>
            <person name="Chow T."/>
            <person name="Chen H."/>
            <person name="Chung M."/>
            <person name="Chen C."/>
            <person name="Shaw J."/>
            <person name="Wu H."/>
            <person name="Hsiao K."/>
            <person name="Chao Y."/>
            <person name="Chu M."/>
            <person name="Cheng C."/>
            <person name="Hour A."/>
            <person name="Lee P."/>
            <person name="Lin S."/>
            <person name="Lin Y."/>
            <person name="Liou J."/>
            <person name="Liu S."/>
            <person name="Hsing Y."/>
            <person name="Raghuvanshi S."/>
            <person name="Mohanty A."/>
            <person name="Bharti A.K."/>
            <person name="Gaur A."/>
            <person name="Gupta V."/>
            <person name="Kumar D."/>
            <person name="Ravi V."/>
            <person name="Vij S."/>
            <person name="Kapur A."/>
            <person name="Khurana P."/>
            <person name="Khurana P."/>
            <person name="Khurana J.P."/>
            <person name="Tyagi A.K."/>
            <person name="Gaikwad K."/>
            <person name="Singh A."/>
            <person name="Dalal V."/>
            <person name="Srivastava S."/>
            <person name="Dixit A."/>
            <person name="Pal A.K."/>
            <person name="Ghazi I.A."/>
            <person name="Yadav M."/>
            <person name="Pandit A."/>
            <person name="Bhargava A."/>
            <person name="Sureshbabu K."/>
            <person name="Batra K."/>
            <person name="Sharma T.R."/>
            <person name="Mohapatra T."/>
            <person name="Singh N.K."/>
            <person name="Messing J."/>
            <person name="Nelson A.B."/>
            <person name="Fuks G."/>
            <person name="Kavchok S."/>
            <person name="Keizer G."/>
            <person name="Linton E."/>
            <person name="Llaca V."/>
            <person name="Song R."/>
            <person name="Tanyolac B."/>
            <person name="Young S."/>
            <person name="Ho-Il K."/>
            <person name="Hahn J.H."/>
            <person name="Sangsakoo G."/>
            <person name="Vanavichit A."/>
            <person name="de Mattos Luiz.A.T."/>
            <person name="Zimmer P.D."/>
            <person name="Malone G."/>
            <person name="Dellagostin O."/>
            <person name="de Oliveira A.C."/>
            <person name="Bevan M."/>
            <person name="Bancroft I."/>
            <person name="Minx P."/>
            <person name="Cordum H."/>
            <person name="Wilson R."/>
            <person name="Cheng Z."/>
            <person name="Jin W."/>
            <person name="Jiang J."/>
            <person name="Leong S.A."/>
            <person name="Iwama H."/>
            <person name="Gojobori T."/>
            <person name="Itoh T."/>
            <person name="Niimura Y."/>
            <person name="Fujii Y."/>
            <person name="Habara T."/>
            <person name="Sakai H."/>
            <person name="Sato Y."/>
            <person name="Wilson G."/>
            <person name="Kumar K."/>
            <person name="McCouch S."/>
            <person name="Juretic N."/>
            <person name="Hoen D."/>
            <person name="Wright S."/>
            <person name="Bruskiewich R."/>
            <person name="Bureau T."/>
            <person name="Miyao A."/>
            <person name="Hirochika H."/>
            <person name="Nishikawa T."/>
            <person name="Kadowaki K."/>
            <person name="Sugiura M."/>
            <person name="Burr B."/>
            <person name="Sasaki T."/>
        </authorList>
    </citation>
    <scope>NUCLEOTIDE SEQUENCE [LARGE SCALE GENOMIC DNA]</scope>
    <source>
        <strain evidence="3">cv. Nipponbare</strain>
    </source>
</reference>
<evidence type="ECO:0000256" key="1">
    <source>
        <dbReference type="SAM" id="Phobius"/>
    </source>
</evidence>
<keyword evidence="1" id="KW-0472">Membrane</keyword>
<keyword evidence="1" id="KW-0812">Transmembrane</keyword>
<reference evidence="2 3" key="2">
    <citation type="journal article" date="2013" name="Plant Cell Physiol.">
        <title>Rice Annotation Project Database (RAP-DB): an integrative and interactive database for rice genomics.</title>
        <authorList>
            <person name="Sakai H."/>
            <person name="Lee S.S."/>
            <person name="Tanaka T."/>
            <person name="Numa H."/>
            <person name="Kim J."/>
            <person name="Kawahara Y."/>
            <person name="Wakimoto H."/>
            <person name="Yang C.C."/>
            <person name="Iwamoto M."/>
            <person name="Abe T."/>
            <person name="Yamada Y."/>
            <person name="Muto A."/>
            <person name="Inokuchi H."/>
            <person name="Ikemura T."/>
            <person name="Matsumoto T."/>
            <person name="Sasaki T."/>
            <person name="Itoh T."/>
        </authorList>
    </citation>
    <scope>NUCLEOTIDE SEQUENCE [LARGE SCALE GENOMIC DNA]</scope>
    <source>
        <strain evidence="3">cv. Nipponbare</strain>
    </source>
</reference>